<dbReference type="Proteomes" id="UP000095472">
    <property type="component" value="Chromosome"/>
</dbReference>
<keyword evidence="2" id="KW-1185">Reference proteome</keyword>
<protein>
    <submittedName>
        <fullName evidence="1">Beta-ketoacyl synthase N-terminal-like domain-containing protein</fullName>
    </submittedName>
</protein>
<name>A0ACD5GRP0_9CYAN</name>
<evidence type="ECO:0000313" key="2">
    <source>
        <dbReference type="Proteomes" id="UP000095472"/>
    </source>
</evidence>
<organism evidence="1 2">
    <name type="scientific">Desertifilum tharense IPPAS B-1220</name>
    <dbReference type="NCBI Taxonomy" id="1781255"/>
    <lineage>
        <taxon>Bacteria</taxon>
        <taxon>Bacillati</taxon>
        <taxon>Cyanobacteriota</taxon>
        <taxon>Cyanophyceae</taxon>
        <taxon>Desertifilales</taxon>
        <taxon>Desertifilaceae</taxon>
        <taxon>Desertifilum</taxon>
    </lineage>
</organism>
<sequence>MNVSHLSFSSSPSDIAIVGMSALFAKAANLQAYWHNILHQVDGVTEAPDSWAHPYFDPNSTENNRIYTRKGGFLGDLT</sequence>
<proteinExistence type="predicted"/>
<dbReference type="EMBL" id="CP182909">
    <property type="protein sequence ID" value="XPM63490.1"/>
    <property type="molecule type" value="Genomic_DNA"/>
</dbReference>
<evidence type="ECO:0000313" key="1">
    <source>
        <dbReference type="EMBL" id="XPM63490.1"/>
    </source>
</evidence>
<reference evidence="1 2" key="1">
    <citation type="journal article" date="2016" name="Genome Announc.">
        <title>Draft Genome Sequence of the Thermotolerant Cyanobacterium Desertifilum sp. IPPAS B-1220.</title>
        <authorList>
            <person name="Mironov K.S."/>
            <person name="Sinetova M.A."/>
            <person name="Bolatkhan K."/>
            <person name="Zayadan B.K."/>
            <person name="Ustinova V.V."/>
            <person name="Kupriyanova E.V."/>
            <person name="Skrypnik A.N."/>
            <person name="Gogoleva N.E."/>
            <person name="Gogolev Y.V."/>
            <person name="Los D.A."/>
        </authorList>
    </citation>
    <scope>NUCLEOTIDE SEQUENCE [LARGE SCALE GENOMIC DNA]</scope>
    <source>
        <strain evidence="1 2">IPPAS B-1220</strain>
    </source>
</reference>
<gene>
    <name evidence="1" type="ORF">BH720_030015</name>
</gene>
<accession>A0ACD5GRP0</accession>